<keyword evidence="7" id="KW-0812">Transmembrane</keyword>
<evidence type="ECO:0000256" key="2">
    <source>
        <dbReference type="ARBA" id="ARBA00022723"/>
    </source>
</evidence>
<feature type="transmembrane region" description="Helical" evidence="7">
    <location>
        <begin position="34"/>
        <end position="54"/>
    </location>
</feature>
<comment type="cofactor">
    <cofactor evidence="6">
        <name>Zn(2+)</name>
        <dbReference type="ChEBI" id="CHEBI:29105"/>
    </cofactor>
    <text evidence="6">Binds 1 zinc ion per subunit.</text>
</comment>
<dbReference type="PANTHER" id="PTHR34978">
    <property type="entry name" value="POSSIBLE SENSOR-TRANSDUCER PROTEIN BLAR"/>
    <property type="match status" value="1"/>
</dbReference>
<feature type="transmembrane region" description="Helical" evidence="7">
    <location>
        <begin position="294"/>
        <end position="316"/>
    </location>
</feature>
<evidence type="ECO:0000313" key="9">
    <source>
        <dbReference type="EMBL" id="GAA2340354.1"/>
    </source>
</evidence>
<dbReference type="Gene3D" id="3.30.2010.10">
    <property type="entry name" value="Metalloproteases ('zincins'), catalytic domain"/>
    <property type="match status" value="1"/>
</dbReference>
<sequence>MTPLLLLAYAVVLVVVAGPRLARAGWVARSPRLGIFAWQMWCAALLACALLTGVSSILHWGHAHDVACRAWRVCLDALLGGHGPAAQVAAGCGAVLLVTLAVRLTLAAWRLTGAERRQRGRLRQLMRLTGQPLPELGAVVVPAAQPAAYLLPGGDERDVVLTSAALQHLTGEELRAVAAHERAHATGRHYRLLRTVRLLDGAFPWASCFATAVRQMRRLVELRADDVAVRTHPPIVLARALVALAEARARQSAAGPGRAWPEGDDPGPLLAAHGGDTAERLHRLLNRPRPLPAALTRAAAVLFTLLPVTPIVIAVVQRSPLAP</sequence>
<gene>
    <name evidence="9" type="ORF">GCM10010170_023260</name>
</gene>
<keyword evidence="5 6" id="KW-0482">Metalloprotease</keyword>
<proteinExistence type="inferred from homology"/>
<organism evidence="9 10">
    <name type="scientific">Dactylosporangium salmoneum</name>
    <dbReference type="NCBI Taxonomy" id="53361"/>
    <lineage>
        <taxon>Bacteria</taxon>
        <taxon>Bacillati</taxon>
        <taxon>Actinomycetota</taxon>
        <taxon>Actinomycetes</taxon>
        <taxon>Micromonosporales</taxon>
        <taxon>Micromonosporaceae</taxon>
        <taxon>Dactylosporangium</taxon>
    </lineage>
</organism>
<dbReference type="EMBL" id="BAAARV010000019">
    <property type="protein sequence ID" value="GAA2340354.1"/>
    <property type="molecule type" value="Genomic_DNA"/>
</dbReference>
<dbReference type="PANTHER" id="PTHR34978:SF3">
    <property type="entry name" value="SLR0241 PROTEIN"/>
    <property type="match status" value="1"/>
</dbReference>
<evidence type="ECO:0000256" key="3">
    <source>
        <dbReference type="ARBA" id="ARBA00022801"/>
    </source>
</evidence>
<dbReference type="Pfam" id="PF01435">
    <property type="entry name" value="Peptidase_M48"/>
    <property type="match status" value="1"/>
</dbReference>
<dbReference type="RefSeq" id="WP_344612322.1">
    <property type="nucleotide sequence ID" value="NZ_BAAARV010000019.1"/>
</dbReference>
<evidence type="ECO:0000256" key="1">
    <source>
        <dbReference type="ARBA" id="ARBA00022670"/>
    </source>
</evidence>
<protein>
    <recommendedName>
        <fullName evidence="8">Peptidase M48 domain-containing protein</fullName>
    </recommendedName>
</protein>
<evidence type="ECO:0000256" key="4">
    <source>
        <dbReference type="ARBA" id="ARBA00022833"/>
    </source>
</evidence>
<dbReference type="Proteomes" id="UP001501444">
    <property type="component" value="Unassembled WGS sequence"/>
</dbReference>
<evidence type="ECO:0000259" key="8">
    <source>
        <dbReference type="Pfam" id="PF01435"/>
    </source>
</evidence>
<feature type="domain" description="Peptidase M48" evidence="8">
    <location>
        <begin position="121"/>
        <end position="195"/>
    </location>
</feature>
<dbReference type="InterPro" id="IPR001915">
    <property type="entry name" value="Peptidase_M48"/>
</dbReference>
<accession>A0ABN3FYL7</accession>
<evidence type="ECO:0000256" key="5">
    <source>
        <dbReference type="ARBA" id="ARBA00023049"/>
    </source>
</evidence>
<keyword evidence="1 6" id="KW-0645">Protease</keyword>
<keyword evidence="7" id="KW-0472">Membrane</keyword>
<evidence type="ECO:0000256" key="7">
    <source>
        <dbReference type="SAM" id="Phobius"/>
    </source>
</evidence>
<keyword evidence="2" id="KW-0479">Metal-binding</keyword>
<comment type="similarity">
    <text evidence="6">Belongs to the peptidase M48 family.</text>
</comment>
<keyword evidence="7" id="KW-1133">Transmembrane helix</keyword>
<evidence type="ECO:0000256" key="6">
    <source>
        <dbReference type="RuleBase" id="RU003983"/>
    </source>
</evidence>
<reference evidence="9 10" key="1">
    <citation type="journal article" date="2019" name="Int. J. Syst. Evol. Microbiol.">
        <title>The Global Catalogue of Microorganisms (GCM) 10K type strain sequencing project: providing services to taxonomists for standard genome sequencing and annotation.</title>
        <authorList>
            <consortium name="The Broad Institute Genomics Platform"/>
            <consortium name="The Broad Institute Genome Sequencing Center for Infectious Disease"/>
            <person name="Wu L."/>
            <person name="Ma J."/>
        </authorList>
    </citation>
    <scope>NUCLEOTIDE SEQUENCE [LARGE SCALE GENOMIC DNA]</scope>
    <source>
        <strain evidence="9 10">JCM 3272</strain>
    </source>
</reference>
<keyword evidence="3 6" id="KW-0378">Hydrolase</keyword>
<keyword evidence="10" id="KW-1185">Reference proteome</keyword>
<name>A0ABN3FYL7_9ACTN</name>
<keyword evidence="4 6" id="KW-0862">Zinc</keyword>
<dbReference type="CDD" id="cd07326">
    <property type="entry name" value="M56_BlaR1_MecR1_like"/>
    <property type="match status" value="1"/>
</dbReference>
<dbReference type="InterPro" id="IPR052173">
    <property type="entry name" value="Beta-lactam_resp_regulator"/>
</dbReference>
<evidence type="ECO:0000313" key="10">
    <source>
        <dbReference type="Proteomes" id="UP001501444"/>
    </source>
</evidence>
<comment type="caution">
    <text evidence="9">The sequence shown here is derived from an EMBL/GenBank/DDBJ whole genome shotgun (WGS) entry which is preliminary data.</text>
</comment>